<dbReference type="GO" id="GO:0006813">
    <property type="term" value="P:potassium ion transport"/>
    <property type="evidence" value="ECO:0007669"/>
    <property type="project" value="InterPro"/>
</dbReference>
<accession>A0AAW9R504</accession>
<dbReference type="PROSITE" id="PS51202">
    <property type="entry name" value="RCK_C"/>
    <property type="match status" value="2"/>
</dbReference>
<keyword evidence="10" id="KW-1185">Reference proteome</keyword>
<feature type="domain" description="RCK C-terminal" evidence="8">
    <location>
        <begin position="326"/>
        <end position="411"/>
    </location>
</feature>
<evidence type="ECO:0000313" key="9">
    <source>
        <dbReference type="EMBL" id="MEJ1249326.1"/>
    </source>
</evidence>
<proteinExistence type="predicted"/>
<feature type="transmembrane region" description="Helical" evidence="7">
    <location>
        <begin position="427"/>
        <end position="444"/>
    </location>
</feature>
<comment type="subcellular location">
    <subcellularLocation>
        <location evidence="1">Membrane</location>
        <topology evidence="1">Multi-pass membrane protein</topology>
    </subcellularLocation>
</comment>
<evidence type="ECO:0000256" key="4">
    <source>
        <dbReference type="ARBA" id="ARBA00022737"/>
    </source>
</evidence>
<evidence type="ECO:0000256" key="2">
    <source>
        <dbReference type="ARBA" id="ARBA00022448"/>
    </source>
</evidence>
<feature type="domain" description="RCK C-terminal" evidence="8">
    <location>
        <begin position="236"/>
        <end position="319"/>
    </location>
</feature>
<reference evidence="9 10" key="1">
    <citation type="journal article" date="2016" name="Antonie Van Leeuwenhoek">
        <title>Denitratimonas tolerans gen. nov., sp. nov., a denitrifying bacterium isolated from a bioreactor for tannery wastewater treatment.</title>
        <authorList>
            <person name="Han S.I."/>
            <person name="Kim J.O."/>
            <person name="Lee Y.R."/>
            <person name="Ekpeghere K.I."/>
            <person name="Koh S.C."/>
            <person name="Whang K.S."/>
        </authorList>
    </citation>
    <scope>NUCLEOTIDE SEQUENCE [LARGE SCALE GENOMIC DNA]</scope>
    <source>
        <strain evidence="9 10">KACC 17565</strain>
    </source>
</reference>
<dbReference type="AlphaFoldDB" id="A0AAW9R504"/>
<feature type="transmembrane region" description="Helical" evidence="7">
    <location>
        <begin position="544"/>
        <end position="567"/>
    </location>
</feature>
<gene>
    <name evidence="9" type="ORF">WB794_06530</name>
</gene>
<feature type="transmembrane region" description="Helical" evidence="7">
    <location>
        <begin position="39"/>
        <end position="56"/>
    </location>
</feature>
<keyword evidence="6 7" id="KW-0472">Membrane</keyword>
<evidence type="ECO:0000313" key="10">
    <source>
        <dbReference type="Proteomes" id="UP001364472"/>
    </source>
</evidence>
<dbReference type="InterPro" id="IPR006037">
    <property type="entry name" value="RCK_C"/>
</dbReference>
<dbReference type="Proteomes" id="UP001364472">
    <property type="component" value="Unassembled WGS sequence"/>
</dbReference>
<feature type="transmembrane region" description="Helical" evidence="7">
    <location>
        <begin position="515"/>
        <end position="537"/>
    </location>
</feature>
<dbReference type="EMBL" id="JBBDHC010000007">
    <property type="protein sequence ID" value="MEJ1249326.1"/>
    <property type="molecule type" value="Genomic_DNA"/>
</dbReference>
<feature type="transmembrane region" description="Helical" evidence="7">
    <location>
        <begin position="62"/>
        <end position="81"/>
    </location>
</feature>
<dbReference type="PANTHER" id="PTHR43652">
    <property type="entry name" value="BASIC AMINO ACID ANTIPORTER YFCC-RELATED"/>
    <property type="match status" value="1"/>
</dbReference>
<dbReference type="Pfam" id="PF02080">
    <property type="entry name" value="TrkA_C"/>
    <property type="match status" value="1"/>
</dbReference>
<comment type="caution">
    <text evidence="9">The sequence shown here is derived from an EMBL/GenBank/DDBJ whole genome shotgun (WGS) entry which is preliminary data.</text>
</comment>
<dbReference type="GO" id="GO:0005886">
    <property type="term" value="C:plasma membrane"/>
    <property type="evidence" value="ECO:0007669"/>
    <property type="project" value="TreeGrafter"/>
</dbReference>
<protein>
    <submittedName>
        <fullName evidence="9">SLC13 family permease</fullName>
    </submittedName>
</protein>
<keyword evidence="3 7" id="KW-0812">Transmembrane</keyword>
<name>A0AAW9R504_9GAMM</name>
<dbReference type="InterPro" id="IPR004680">
    <property type="entry name" value="Cit_transptr-like_dom"/>
</dbReference>
<evidence type="ECO:0000256" key="7">
    <source>
        <dbReference type="SAM" id="Phobius"/>
    </source>
</evidence>
<feature type="transmembrane region" description="Helical" evidence="7">
    <location>
        <begin position="12"/>
        <end position="32"/>
    </location>
</feature>
<sequence length="616" mass="65696">MDPDLAESSLTLTTDMVLVLVLVGFTMVMFVWEKLRPDVTAMLVLMLLGLTGLVPSEQIFDGFAGSAVVSIIATMVLGAGLDRTGLMNRAAIWLLRRSKGVEERLIFYSSATAGLISATMQNPSVMALFLPVASRLSARSGVAVSRLLMPLAMCIMLGGTLTMVGNSPQIMLNDLLAQANHNLPSGVATLEALPMFAPTPVGIVLLAGGLLYFRLFGKKMLGGLADKGVTPARTESYFANTYGLSGDVFELTVTAESPLVGMSIGEAESQRGAPLLLALKSGNESRLAPPADQMIWVGSVLGVMGPRERVADYAQANLLRMQTRLRHFGDLFNPSRAGISEAVIPPTSSFIDHAVADLQLRRRFGISVLAVYRDGKVHRDDHRRMPLRAGDMLVFHSVWRDLSKAAAKRDFVVVTDVPKDEQRPHKLWVAMTIFAIALLLALSHQIAVPVALMAGAMAMVLSGVLNMDEAYRSINWKTVFLMAGLIPMGWAVESSGLAAWLAQTVLERVGGLPPIALQALLAVSTVLLGLVVGHVGATAIMVPIAINVAISAGGAPLAFALTMALAASNNLISTSNPVLAMVAGPGGYRTRDWMRVGLPLTAMHLVVVLVVVNLFY</sequence>
<evidence type="ECO:0000256" key="6">
    <source>
        <dbReference type="ARBA" id="ARBA00023136"/>
    </source>
</evidence>
<dbReference type="RefSeq" id="WP_337335042.1">
    <property type="nucleotide sequence ID" value="NZ_JBBDHC010000007.1"/>
</dbReference>
<dbReference type="PANTHER" id="PTHR43652:SF2">
    <property type="entry name" value="BASIC AMINO ACID ANTIPORTER YFCC-RELATED"/>
    <property type="match status" value="1"/>
</dbReference>
<dbReference type="SUPFAM" id="SSF116726">
    <property type="entry name" value="TrkA C-terminal domain-like"/>
    <property type="match status" value="2"/>
</dbReference>
<evidence type="ECO:0000259" key="8">
    <source>
        <dbReference type="PROSITE" id="PS51202"/>
    </source>
</evidence>
<evidence type="ECO:0000256" key="5">
    <source>
        <dbReference type="ARBA" id="ARBA00022989"/>
    </source>
</evidence>
<dbReference type="Pfam" id="PF03600">
    <property type="entry name" value="CitMHS"/>
    <property type="match status" value="1"/>
</dbReference>
<organism evidence="9 10">
    <name type="scientific">Denitratimonas tolerans</name>
    <dbReference type="NCBI Taxonomy" id="1338420"/>
    <lineage>
        <taxon>Bacteria</taxon>
        <taxon>Pseudomonadati</taxon>
        <taxon>Pseudomonadota</taxon>
        <taxon>Gammaproteobacteria</taxon>
        <taxon>Lysobacterales</taxon>
        <taxon>Lysobacteraceae</taxon>
        <taxon>Denitratimonas</taxon>
    </lineage>
</organism>
<dbReference type="Gene3D" id="3.30.70.1450">
    <property type="entry name" value="Regulator of K+ conductance, C-terminal domain"/>
    <property type="match status" value="2"/>
</dbReference>
<dbReference type="InterPro" id="IPR051679">
    <property type="entry name" value="DASS-Related_Transporters"/>
</dbReference>
<dbReference type="InterPro" id="IPR036721">
    <property type="entry name" value="RCK_C_sf"/>
</dbReference>
<feature type="transmembrane region" description="Helical" evidence="7">
    <location>
        <begin position="596"/>
        <end position="615"/>
    </location>
</feature>
<evidence type="ECO:0000256" key="1">
    <source>
        <dbReference type="ARBA" id="ARBA00004141"/>
    </source>
</evidence>
<keyword evidence="2" id="KW-0813">Transport</keyword>
<dbReference type="GO" id="GO:0008324">
    <property type="term" value="F:monoatomic cation transmembrane transporter activity"/>
    <property type="evidence" value="ECO:0007669"/>
    <property type="project" value="InterPro"/>
</dbReference>
<feature type="transmembrane region" description="Helical" evidence="7">
    <location>
        <begin position="147"/>
        <end position="165"/>
    </location>
</feature>
<keyword evidence="5 7" id="KW-1133">Transmembrane helix</keyword>
<feature type="transmembrane region" description="Helical" evidence="7">
    <location>
        <begin position="479"/>
        <end position="503"/>
    </location>
</feature>
<feature type="transmembrane region" description="Helical" evidence="7">
    <location>
        <begin position="192"/>
        <end position="213"/>
    </location>
</feature>
<evidence type="ECO:0000256" key="3">
    <source>
        <dbReference type="ARBA" id="ARBA00022692"/>
    </source>
</evidence>
<keyword evidence="4" id="KW-0677">Repeat</keyword>
<feature type="transmembrane region" description="Helical" evidence="7">
    <location>
        <begin position="450"/>
        <end position="467"/>
    </location>
</feature>